<evidence type="ECO:0000259" key="1">
    <source>
        <dbReference type="Pfam" id="PF00535"/>
    </source>
</evidence>
<keyword evidence="2" id="KW-0328">Glycosyltransferase</keyword>
<dbReference type="RefSeq" id="WP_008778789.1">
    <property type="nucleotide sequence ID" value="NZ_CAXSKO010000015.1"/>
</dbReference>
<dbReference type="Proteomes" id="UP001221009">
    <property type="component" value="Chromosome"/>
</dbReference>
<evidence type="ECO:0000313" key="2">
    <source>
        <dbReference type="EMBL" id="WET63181.1"/>
    </source>
</evidence>
<proteinExistence type="predicted"/>
<sequence length="320" mass="36907">MISIVIPLYNKAAVICRTMESVKQQIFSDFEILIVNDGSTDDSLSVLMDFLSENEAVFKNSVRLIEQENKGVSAARNQGIKEARGEIIAFLDADDEWLPDYLKTIAFLVEKYPECDIFGTAYSFKMNNMITPASIDYYSFKENEGILDNYFTMASKARGPIWTSAVAVRKKAILSIGCFPEGISLGEDVIVWAKLACLYKIAYSKSNLALYRRDSSCYLSVKKNMQPAIKEDYVGIELWRLNCSYQIKDLDNYVYLWYKIRFVIFVFDNDKKSAFLEYIRLLPWGLLNLDCNYHLFLNCLPYSLLVKLNTCVRRIFRKKV</sequence>
<dbReference type="Gene3D" id="3.90.550.10">
    <property type="entry name" value="Spore Coat Polysaccharide Biosynthesis Protein SpsA, Chain A"/>
    <property type="match status" value="1"/>
</dbReference>
<dbReference type="CDD" id="cd00761">
    <property type="entry name" value="Glyco_tranf_GTA_type"/>
    <property type="match status" value="1"/>
</dbReference>
<accession>A0A3R6G4R6</accession>
<dbReference type="EC" id="2.4.-.-" evidence="2"/>
<keyword evidence="2" id="KW-0808">Transferase</keyword>
<dbReference type="PANTHER" id="PTHR22916:SF3">
    <property type="entry name" value="UDP-GLCNAC:BETAGAL BETA-1,3-N-ACETYLGLUCOSAMINYLTRANSFERASE-LIKE PROTEIN 1"/>
    <property type="match status" value="1"/>
</dbReference>
<dbReference type="Pfam" id="PF00535">
    <property type="entry name" value="Glycos_transf_2"/>
    <property type="match status" value="1"/>
</dbReference>
<gene>
    <name evidence="2" type="ORF">P2T59_15940</name>
</gene>
<dbReference type="AlphaFoldDB" id="A0A3R6G4R6"/>
<dbReference type="GO" id="GO:0016758">
    <property type="term" value="F:hexosyltransferase activity"/>
    <property type="evidence" value="ECO:0007669"/>
    <property type="project" value="UniProtKB-ARBA"/>
</dbReference>
<reference evidence="2" key="1">
    <citation type="submission" date="2023-03" db="EMBL/GenBank/DDBJ databases">
        <title>Parabacteroides distasonis, a bacteria resistant against UC.</title>
        <authorList>
            <person name="Dai W."/>
        </authorList>
    </citation>
    <scope>NUCLEOTIDE SEQUENCE</scope>
    <source>
        <strain evidence="2">F1-28</strain>
    </source>
</reference>
<dbReference type="EMBL" id="CP120353">
    <property type="protein sequence ID" value="WET63181.1"/>
    <property type="molecule type" value="Genomic_DNA"/>
</dbReference>
<dbReference type="InterPro" id="IPR029044">
    <property type="entry name" value="Nucleotide-diphossugar_trans"/>
</dbReference>
<dbReference type="SUPFAM" id="SSF53448">
    <property type="entry name" value="Nucleotide-diphospho-sugar transferases"/>
    <property type="match status" value="1"/>
</dbReference>
<dbReference type="InterPro" id="IPR001173">
    <property type="entry name" value="Glyco_trans_2-like"/>
</dbReference>
<name>A0A3R6G4R6_PARDI</name>
<feature type="domain" description="Glycosyltransferase 2-like" evidence="1">
    <location>
        <begin position="3"/>
        <end position="135"/>
    </location>
</feature>
<dbReference type="PANTHER" id="PTHR22916">
    <property type="entry name" value="GLYCOSYLTRANSFERASE"/>
    <property type="match status" value="1"/>
</dbReference>
<organism evidence="2 3">
    <name type="scientific">Parabacteroides distasonis</name>
    <dbReference type="NCBI Taxonomy" id="823"/>
    <lineage>
        <taxon>Bacteria</taxon>
        <taxon>Pseudomonadati</taxon>
        <taxon>Bacteroidota</taxon>
        <taxon>Bacteroidia</taxon>
        <taxon>Bacteroidales</taxon>
        <taxon>Tannerellaceae</taxon>
        <taxon>Parabacteroides</taxon>
    </lineage>
</organism>
<protein>
    <submittedName>
        <fullName evidence="2">Glycosyltransferase</fullName>
        <ecNumber evidence="2">2.4.-.-</ecNumber>
    </submittedName>
</protein>
<evidence type="ECO:0000313" key="3">
    <source>
        <dbReference type="Proteomes" id="UP001221009"/>
    </source>
</evidence>